<dbReference type="Pfam" id="PF08279">
    <property type="entry name" value="HTH_11"/>
    <property type="match status" value="1"/>
</dbReference>
<reference evidence="2 3" key="1">
    <citation type="submission" date="2020-01" db="EMBL/GenBank/DDBJ databases">
        <title>Pseudarthrobacter psychrotolerans sp. nov., isolated from antarctic soil.</title>
        <authorList>
            <person name="Shin Y."/>
            <person name="Park W."/>
        </authorList>
    </citation>
    <scope>NUCLEOTIDE SEQUENCE [LARGE SCALE GENOMIC DNA]</scope>
    <source>
        <strain evidence="2 3">YJ56</strain>
    </source>
</reference>
<dbReference type="InterPro" id="IPR036388">
    <property type="entry name" value="WH-like_DNA-bd_sf"/>
</dbReference>
<evidence type="ECO:0000313" key="2">
    <source>
        <dbReference type="EMBL" id="QHK20114.1"/>
    </source>
</evidence>
<dbReference type="CDD" id="cd00090">
    <property type="entry name" value="HTH_ARSR"/>
    <property type="match status" value="1"/>
</dbReference>
<dbReference type="InterPro" id="IPR011991">
    <property type="entry name" value="ArsR-like_HTH"/>
</dbReference>
<proteinExistence type="predicted"/>
<dbReference type="KEGG" id="psey:GU243_10645"/>
<name>A0A6P1NNK5_9MICC</name>
<dbReference type="InterPro" id="IPR036390">
    <property type="entry name" value="WH_DNA-bd_sf"/>
</dbReference>
<dbReference type="Gene3D" id="1.10.10.10">
    <property type="entry name" value="Winged helix-like DNA-binding domain superfamily/Winged helix DNA-binding domain"/>
    <property type="match status" value="1"/>
</dbReference>
<dbReference type="InterPro" id="IPR013196">
    <property type="entry name" value="HTH_11"/>
</dbReference>
<keyword evidence="3" id="KW-1185">Reference proteome</keyword>
<dbReference type="SUPFAM" id="SSF46785">
    <property type="entry name" value="Winged helix' DNA-binding domain"/>
    <property type="match status" value="1"/>
</dbReference>
<dbReference type="Proteomes" id="UP000464186">
    <property type="component" value="Chromosome"/>
</dbReference>
<sequence>MSGYHDALTAYRKGDPDPIILLTAKATFRAIDNGRQLAGDITAARERWKEAIKARKDAAAWTIADLLARQPVVNAELLEDRLGISPATIWRQMQVLEEAGVVQGFDKFKRGRHWRSDEILAALDSFADRSGRRVRS</sequence>
<dbReference type="AlphaFoldDB" id="A0A6P1NNK5"/>
<organism evidence="2 3">
    <name type="scientific">Pseudarthrobacter psychrotolerans</name>
    <dbReference type="NCBI Taxonomy" id="2697569"/>
    <lineage>
        <taxon>Bacteria</taxon>
        <taxon>Bacillati</taxon>
        <taxon>Actinomycetota</taxon>
        <taxon>Actinomycetes</taxon>
        <taxon>Micrococcales</taxon>
        <taxon>Micrococcaceae</taxon>
        <taxon>Pseudarthrobacter</taxon>
    </lineage>
</organism>
<feature type="domain" description="Helix-turn-helix type 11" evidence="1">
    <location>
        <begin position="66"/>
        <end position="101"/>
    </location>
</feature>
<dbReference type="EMBL" id="CP047898">
    <property type="protein sequence ID" value="QHK20114.1"/>
    <property type="molecule type" value="Genomic_DNA"/>
</dbReference>
<evidence type="ECO:0000313" key="3">
    <source>
        <dbReference type="Proteomes" id="UP000464186"/>
    </source>
</evidence>
<protein>
    <submittedName>
        <fullName evidence="2">HTH domain-containing protein</fullName>
    </submittedName>
</protein>
<accession>A0A6P1NNK5</accession>
<evidence type="ECO:0000259" key="1">
    <source>
        <dbReference type="Pfam" id="PF08279"/>
    </source>
</evidence>
<gene>
    <name evidence="2" type="ORF">GU243_10645</name>
</gene>